<dbReference type="Proteomes" id="UP000180057">
    <property type="component" value="Unassembled WGS sequence"/>
</dbReference>
<dbReference type="InterPro" id="IPR006976">
    <property type="entry name" value="VanZ-like"/>
</dbReference>
<gene>
    <name evidence="3" type="ORF">BKP45_06870</name>
</gene>
<sequence length="162" mass="18705">MHFSVYWLPPILWAGLIFYASSQPYENQDLRPALSSNFNLNFTEELFSDVAFYYAGSEVSIETRGVEGFVEFFIRKGAHLGVYFILGFLVFRLIRTYISQPSKTFFISFFLVVLYAATDELHQYFVPNRTGIIDDVILDSIGGLLGIIVAIFLYKKRNRRLI</sequence>
<dbReference type="PIRSF" id="PIRSF019083">
    <property type="entry name" value="UCP019083_VanZ"/>
    <property type="match status" value="1"/>
</dbReference>
<dbReference type="Pfam" id="PF04892">
    <property type="entry name" value="VanZ"/>
    <property type="match status" value="1"/>
</dbReference>
<dbReference type="EMBL" id="MLQS01000001">
    <property type="protein sequence ID" value="OIJ22521.1"/>
    <property type="molecule type" value="Genomic_DNA"/>
</dbReference>
<proteinExistence type="predicted"/>
<keyword evidence="1" id="KW-1133">Transmembrane helix</keyword>
<keyword evidence="4" id="KW-1185">Reference proteome</keyword>
<evidence type="ECO:0000256" key="1">
    <source>
        <dbReference type="SAM" id="Phobius"/>
    </source>
</evidence>
<protein>
    <recommendedName>
        <fullName evidence="2">VanZ-like domain-containing protein</fullName>
    </recommendedName>
</protein>
<keyword evidence="1" id="KW-0472">Membrane</keyword>
<feature type="transmembrane region" description="Helical" evidence="1">
    <location>
        <begin position="77"/>
        <end position="94"/>
    </location>
</feature>
<dbReference type="STRING" id="472963.BKP45_06870"/>
<evidence type="ECO:0000313" key="4">
    <source>
        <dbReference type="Proteomes" id="UP000180057"/>
    </source>
</evidence>
<feature type="transmembrane region" description="Helical" evidence="1">
    <location>
        <begin position="106"/>
        <end position="125"/>
    </location>
</feature>
<feature type="transmembrane region" description="Helical" evidence="1">
    <location>
        <begin position="137"/>
        <end position="154"/>
    </location>
</feature>
<accession>A0A1S2MCR0</accession>
<organism evidence="3 4">
    <name type="scientific">Anaerobacillus alkalidiazotrophicus</name>
    <dbReference type="NCBI Taxonomy" id="472963"/>
    <lineage>
        <taxon>Bacteria</taxon>
        <taxon>Bacillati</taxon>
        <taxon>Bacillota</taxon>
        <taxon>Bacilli</taxon>
        <taxon>Bacillales</taxon>
        <taxon>Bacillaceae</taxon>
        <taxon>Anaerobacillus</taxon>
    </lineage>
</organism>
<dbReference type="AlphaFoldDB" id="A0A1S2MCR0"/>
<dbReference type="OrthoDB" id="291892at2"/>
<reference evidence="3 4" key="1">
    <citation type="submission" date="2016-10" db="EMBL/GenBank/DDBJ databases">
        <title>Draft genome sequences of four alkaliphilic bacteria belonging to the Anaerobacillus genus.</title>
        <authorList>
            <person name="Bassil N.M."/>
            <person name="Lloyd J.R."/>
        </authorList>
    </citation>
    <scope>NUCLEOTIDE SEQUENCE [LARGE SCALE GENOMIC DNA]</scope>
    <source>
        <strain evidence="3 4">DSM 22531</strain>
    </source>
</reference>
<keyword evidence="1" id="KW-0812">Transmembrane</keyword>
<feature type="domain" description="VanZ-like" evidence="2">
    <location>
        <begin position="10"/>
        <end position="153"/>
    </location>
</feature>
<evidence type="ECO:0000259" key="2">
    <source>
        <dbReference type="Pfam" id="PF04892"/>
    </source>
</evidence>
<dbReference type="InterPro" id="IPR016747">
    <property type="entry name" value="Phosphotransbutyrylase"/>
</dbReference>
<comment type="caution">
    <text evidence="3">The sequence shown here is derived from an EMBL/GenBank/DDBJ whole genome shotgun (WGS) entry which is preliminary data.</text>
</comment>
<evidence type="ECO:0000313" key="3">
    <source>
        <dbReference type="EMBL" id="OIJ22521.1"/>
    </source>
</evidence>
<dbReference type="NCBIfam" id="NF037970">
    <property type="entry name" value="vanZ_1"/>
    <property type="match status" value="1"/>
</dbReference>
<name>A0A1S2MCR0_9BACI</name>